<organism evidence="1 2">
    <name type="scientific">Dioscorea alata</name>
    <name type="common">Purple yam</name>
    <dbReference type="NCBI Taxonomy" id="55571"/>
    <lineage>
        <taxon>Eukaryota</taxon>
        <taxon>Viridiplantae</taxon>
        <taxon>Streptophyta</taxon>
        <taxon>Embryophyta</taxon>
        <taxon>Tracheophyta</taxon>
        <taxon>Spermatophyta</taxon>
        <taxon>Magnoliopsida</taxon>
        <taxon>Liliopsida</taxon>
        <taxon>Dioscoreales</taxon>
        <taxon>Dioscoreaceae</taxon>
        <taxon>Dioscorea</taxon>
    </lineage>
</organism>
<dbReference type="Proteomes" id="UP000827976">
    <property type="component" value="Chromosome 16"/>
</dbReference>
<accession>A0ACB7UFQ2</accession>
<sequence length="516" mass="57545">MATVIAGDSSKRKLLSVHGLLERTKTMPMSLWRSLRKVGRDDPRRAIYALKVGTALTLVSLLYLLEPLFQGIGKDAMWAVMTVVVVFEFTAGATFYKGFNRALGTIFAGSLAFFIECIAAELGTVSRAIFVGGSVFLIGFAATYVRFIPRIKKNYDYGVMIFILTFNLITVSSFREPNVLKIARQRLYTIGIGCVVCIFMSLFVFPNWSGEDLHNSTADKIEALARSIEACVTEYFNDDMSKETAERKSTRDTIQKGYRAVLDSKSVEESLASFASWEPRHSSYRYPWQQYVKLGATLRHFAYTAVALHGCLESEIQTPQSVRSLFREPCCRVAGEVSKILRELAMSIRKRQHCPPDILSDNLHDALHALNSSIKSQPRLFLGTKNAQAKSTILAAQTNQHSSYSTTALPSVKTDVSALLDFRSKREHHSERSTLKPTLSKIAILSLEFSEALPFAAFASLLVEMAVRLDLIIDQVEKLAKEAHFKEFTEKNDIKIDVKICDSATVLPTINVACGE</sequence>
<evidence type="ECO:0000313" key="2">
    <source>
        <dbReference type="Proteomes" id="UP000827976"/>
    </source>
</evidence>
<protein>
    <submittedName>
        <fullName evidence="1">Aluminum-activated malate transporter protein</fullName>
    </submittedName>
</protein>
<proteinExistence type="predicted"/>
<comment type="caution">
    <text evidence="1">The sequence shown here is derived from an EMBL/GenBank/DDBJ whole genome shotgun (WGS) entry which is preliminary data.</text>
</comment>
<reference evidence="2" key="1">
    <citation type="journal article" date="2022" name="Nat. Commun.">
        <title>Chromosome evolution and the genetic basis of agronomically important traits in greater yam.</title>
        <authorList>
            <person name="Bredeson J.V."/>
            <person name="Lyons J.B."/>
            <person name="Oniyinde I.O."/>
            <person name="Okereke N.R."/>
            <person name="Kolade O."/>
            <person name="Nnabue I."/>
            <person name="Nwadili C.O."/>
            <person name="Hribova E."/>
            <person name="Parker M."/>
            <person name="Nwogha J."/>
            <person name="Shu S."/>
            <person name="Carlson J."/>
            <person name="Kariba R."/>
            <person name="Muthemba S."/>
            <person name="Knop K."/>
            <person name="Barton G.J."/>
            <person name="Sherwood A.V."/>
            <person name="Lopez-Montes A."/>
            <person name="Asiedu R."/>
            <person name="Jamnadass R."/>
            <person name="Muchugi A."/>
            <person name="Goodstein D."/>
            <person name="Egesi C.N."/>
            <person name="Featherston J."/>
            <person name="Asfaw A."/>
            <person name="Simpson G.G."/>
            <person name="Dolezel J."/>
            <person name="Hendre P.S."/>
            <person name="Van Deynze A."/>
            <person name="Kumar P.L."/>
            <person name="Obidiegwu J.E."/>
            <person name="Bhattacharjee R."/>
            <person name="Rokhsar D.S."/>
        </authorList>
    </citation>
    <scope>NUCLEOTIDE SEQUENCE [LARGE SCALE GENOMIC DNA]</scope>
    <source>
        <strain evidence="2">cv. TDa95/00328</strain>
    </source>
</reference>
<evidence type="ECO:0000313" key="1">
    <source>
        <dbReference type="EMBL" id="KAH7659150.1"/>
    </source>
</evidence>
<keyword evidence="2" id="KW-1185">Reference proteome</keyword>
<gene>
    <name evidence="1" type="ORF">IHE45_16G012900</name>
</gene>
<dbReference type="EMBL" id="CM037026">
    <property type="protein sequence ID" value="KAH7659150.1"/>
    <property type="molecule type" value="Genomic_DNA"/>
</dbReference>
<name>A0ACB7UFQ2_DIOAL</name>